<proteinExistence type="predicted"/>
<dbReference type="OrthoDB" id="291621at2"/>
<name>A0A5C6EQD5_9BACT</name>
<keyword evidence="2" id="KW-1185">Reference proteome</keyword>
<evidence type="ECO:0008006" key="3">
    <source>
        <dbReference type="Google" id="ProtNLM"/>
    </source>
</evidence>
<evidence type="ECO:0000313" key="1">
    <source>
        <dbReference type="EMBL" id="TWU50584.1"/>
    </source>
</evidence>
<gene>
    <name evidence="1" type="ORF">Poly51_38760</name>
</gene>
<dbReference type="RefSeq" id="WP_146459306.1">
    <property type="nucleotide sequence ID" value="NZ_SJPW01000005.1"/>
</dbReference>
<dbReference type="EMBL" id="SJPW01000005">
    <property type="protein sequence ID" value="TWU50584.1"/>
    <property type="molecule type" value="Genomic_DNA"/>
</dbReference>
<reference evidence="1 2" key="1">
    <citation type="submission" date="2019-02" db="EMBL/GenBank/DDBJ databases">
        <title>Deep-cultivation of Planctomycetes and their phenomic and genomic characterization uncovers novel biology.</title>
        <authorList>
            <person name="Wiegand S."/>
            <person name="Jogler M."/>
            <person name="Boedeker C."/>
            <person name="Pinto D."/>
            <person name="Vollmers J."/>
            <person name="Rivas-Marin E."/>
            <person name="Kohn T."/>
            <person name="Peeters S.H."/>
            <person name="Heuer A."/>
            <person name="Rast P."/>
            <person name="Oberbeckmann S."/>
            <person name="Bunk B."/>
            <person name="Jeske O."/>
            <person name="Meyerdierks A."/>
            <person name="Storesund J.E."/>
            <person name="Kallscheuer N."/>
            <person name="Luecker S."/>
            <person name="Lage O.M."/>
            <person name="Pohl T."/>
            <person name="Merkel B.J."/>
            <person name="Hornburger P."/>
            <person name="Mueller R.-W."/>
            <person name="Bruemmer F."/>
            <person name="Labrenz M."/>
            <person name="Spormann A.M."/>
            <person name="Op Den Camp H."/>
            <person name="Overmann J."/>
            <person name="Amann R."/>
            <person name="Jetten M.S.M."/>
            <person name="Mascher T."/>
            <person name="Medema M.H."/>
            <person name="Devos D.P."/>
            <person name="Kaster A.-K."/>
            <person name="Ovreas L."/>
            <person name="Rohde M."/>
            <person name="Galperin M.Y."/>
            <person name="Jogler C."/>
        </authorList>
    </citation>
    <scope>NUCLEOTIDE SEQUENCE [LARGE SCALE GENOMIC DNA]</scope>
    <source>
        <strain evidence="1 2">Poly51</strain>
    </source>
</reference>
<dbReference type="AlphaFoldDB" id="A0A5C6EQD5"/>
<organism evidence="1 2">
    <name type="scientific">Rubripirellula tenax</name>
    <dbReference type="NCBI Taxonomy" id="2528015"/>
    <lineage>
        <taxon>Bacteria</taxon>
        <taxon>Pseudomonadati</taxon>
        <taxon>Planctomycetota</taxon>
        <taxon>Planctomycetia</taxon>
        <taxon>Pirellulales</taxon>
        <taxon>Pirellulaceae</taxon>
        <taxon>Rubripirellula</taxon>
    </lineage>
</organism>
<evidence type="ECO:0000313" key="2">
    <source>
        <dbReference type="Proteomes" id="UP000318288"/>
    </source>
</evidence>
<dbReference type="Proteomes" id="UP000318288">
    <property type="component" value="Unassembled WGS sequence"/>
</dbReference>
<comment type="caution">
    <text evidence="1">The sequence shown here is derived from an EMBL/GenBank/DDBJ whole genome shotgun (WGS) entry which is preliminary data.</text>
</comment>
<sequence length="94" mass="10612">MSLVQSVEHVVTRFHAKVSTRPPEDASDEKTLAFEQAIRRAGHRGLDRIEVMLRDGEIVSSGRVKSYYLKQLAQEAVRSPAIGLQIRNNVRVEL</sequence>
<protein>
    <recommendedName>
        <fullName evidence="3">BON domain protein</fullName>
    </recommendedName>
</protein>
<accession>A0A5C6EQD5</accession>